<evidence type="ECO:0000313" key="1">
    <source>
        <dbReference type="EMBL" id="MBD2250117.1"/>
    </source>
</evidence>
<dbReference type="RefSeq" id="WP_190565526.1">
    <property type="nucleotide sequence ID" value="NZ_JACJQL010000002.1"/>
</dbReference>
<proteinExistence type="predicted"/>
<name>A0ABR8BB02_9NOSO</name>
<keyword evidence="2" id="KW-1185">Reference proteome</keyword>
<reference evidence="1 2" key="1">
    <citation type="journal article" date="2020" name="ISME J.">
        <title>Comparative genomics reveals insights into cyanobacterial evolution and habitat adaptation.</title>
        <authorList>
            <person name="Chen M.Y."/>
            <person name="Teng W.K."/>
            <person name="Zhao L."/>
            <person name="Hu C.X."/>
            <person name="Zhou Y.K."/>
            <person name="Han B.P."/>
            <person name="Song L.R."/>
            <person name="Shu W.S."/>
        </authorList>
    </citation>
    <scope>NUCLEOTIDE SEQUENCE [LARGE SCALE GENOMIC DNA]</scope>
    <source>
        <strain evidence="1 2">FACHB-3921</strain>
    </source>
</reference>
<protein>
    <submittedName>
        <fullName evidence="1">Uncharacterized protein</fullName>
    </submittedName>
</protein>
<gene>
    <name evidence="1" type="ORF">H6G14_02180</name>
</gene>
<organism evidence="1 2">
    <name type="scientific">Nostoc parmelioides FACHB-3921</name>
    <dbReference type="NCBI Taxonomy" id="2692909"/>
    <lineage>
        <taxon>Bacteria</taxon>
        <taxon>Bacillati</taxon>
        <taxon>Cyanobacteriota</taxon>
        <taxon>Cyanophyceae</taxon>
        <taxon>Nostocales</taxon>
        <taxon>Nostocaceae</taxon>
        <taxon>Nostoc</taxon>
    </lineage>
</organism>
<evidence type="ECO:0000313" key="2">
    <source>
        <dbReference type="Proteomes" id="UP000621307"/>
    </source>
</evidence>
<dbReference type="EMBL" id="JACJQL010000002">
    <property type="protein sequence ID" value="MBD2250117.1"/>
    <property type="molecule type" value="Genomic_DNA"/>
</dbReference>
<dbReference type="Proteomes" id="UP000621307">
    <property type="component" value="Unassembled WGS sequence"/>
</dbReference>
<comment type="caution">
    <text evidence="1">The sequence shown here is derived from an EMBL/GenBank/DDBJ whole genome shotgun (WGS) entry which is preliminary data.</text>
</comment>
<accession>A0ABR8BB02</accession>
<sequence>MRDITSQVLKNRHLKANSHQPILDFPQLASEGSTSIAIRELQSNLSQRLIRVQGC</sequence>